<proteinExistence type="predicted"/>
<evidence type="ECO:0000313" key="2">
    <source>
        <dbReference type="EMBL" id="KAL2289235.1"/>
    </source>
</evidence>
<dbReference type="PANTHER" id="PTHR43142">
    <property type="entry name" value="CARBOXYLIC ESTER HYDROLASE"/>
    <property type="match status" value="1"/>
</dbReference>
<name>A0ABR4F3G6_9PEZI</name>
<dbReference type="Proteomes" id="UP001600888">
    <property type="component" value="Unassembled WGS sequence"/>
</dbReference>
<protein>
    <recommendedName>
        <fullName evidence="1">Carboxylesterase type B domain-containing protein</fullName>
    </recommendedName>
</protein>
<sequence>MTRNANLEHPALGSIIGLDLNQSVQYRGVPYATLDHQFADAVLFENKGRRPIDATRYGTQSIQPSETCDMEHAIIQHTLPHGEMKDSGTDCLSLNITVPKGQSSGLPVLVFIHGGGYFMGAGSWPQFDMQRIVALSIQCGKPIIGVTINYRLGAPGFLTSKELTSYGIKPDRGLQDQAAAFTWLQRHIGGFGGDPQRVTASGVSAGSISILLHLAKDQPLFNQAVCMGGTPALIPRLPIEVAESTYASVLEKLGITDDSPAERVRKLKETDRADWVTKLGPGLALSPVADKDENKAPFYQAGVPEEDITPPGWCPRIMLGDCEMDSSILAYMLGPRADDIGAKFHTVLDQSLADSPGAKAALLTGYDSQQGGGTVSFLHFAHDVVQLAATSLIASRWPGPAYVFHFNEPNPWEGRFKGVASHLLDTAFLFQNYEEYLDEEQAASGRTFGRHLIEFVSGEEPYATFSSGMGKAQIYGPGEPRSRQVHAKDLLAAGRRDRIFRLAEDVGLDRLTSIVHMTLQP</sequence>
<organism evidence="2 3">
    <name type="scientific">Diaporthe vaccinii</name>
    <dbReference type="NCBI Taxonomy" id="105482"/>
    <lineage>
        <taxon>Eukaryota</taxon>
        <taxon>Fungi</taxon>
        <taxon>Dikarya</taxon>
        <taxon>Ascomycota</taxon>
        <taxon>Pezizomycotina</taxon>
        <taxon>Sordariomycetes</taxon>
        <taxon>Sordariomycetidae</taxon>
        <taxon>Diaporthales</taxon>
        <taxon>Diaporthaceae</taxon>
        <taxon>Diaporthe</taxon>
        <taxon>Diaporthe eres species complex</taxon>
    </lineage>
</organism>
<evidence type="ECO:0000313" key="3">
    <source>
        <dbReference type="Proteomes" id="UP001600888"/>
    </source>
</evidence>
<accession>A0ABR4F3G6</accession>
<dbReference type="Gene3D" id="3.40.50.1820">
    <property type="entry name" value="alpha/beta hydrolase"/>
    <property type="match status" value="1"/>
</dbReference>
<dbReference type="Pfam" id="PF00135">
    <property type="entry name" value="COesterase"/>
    <property type="match status" value="1"/>
</dbReference>
<evidence type="ECO:0000259" key="1">
    <source>
        <dbReference type="Pfam" id="PF00135"/>
    </source>
</evidence>
<keyword evidence="3" id="KW-1185">Reference proteome</keyword>
<reference evidence="2 3" key="1">
    <citation type="submission" date="2024-03" db="EMBL/GenBank/DDBJ databases">
        <title>A high-quality draft genome sequence of Diaporthe vaccinii, a causative agent of upright dieback and viscid rot disease in cranberry plants.</title>
        <authorList>
            <person name="Sarrasin M."/>
            <person name="Lang B.F."/>
            <person name="Burger G."/>
        </authorList>
    </citation>
    <scope>NUCLEOTIDE SEQUENCE [LARGE SCALE GENOMIC DNA]</scope>
    <source>
        <strain evidence="2 3">IS7</strain>
    </source>
</reference>
<dbReference type="EMBL" id="JBAWTH010000013">
    <property type="protein sequence ID" value="KAL2289235.1"/>
    <property type="molecule type" value="Genomic_DNA"/>
</dbReference>
<dbReference type="InterPro" id="IPR029058">
    <property type="entry name" value="AB_hydrolase_fold"/>
</dbReference>
<dbReference type="InterPro" id="IPR002018">
    <property type="entry name" value="CarbesteraseB"/>
</dbReference>
<dbReference type="PANTHER" id="PTHR43142:SF11">
    <property type="entry name" value="CARBOXYLIC ESTER HYDROLASE"/>
    <property type="match status" value="1"/>
</dbReference>
<feature type="domain" description="Carboxylesterase type B" evidence="1">
    <location>
        <begin position="13"/>
        <end position="462"/>
    </location>
</feature>
<gene>
    <name evidence="2" type="ORF">FJTKL_02254</name>
</gene>
<comment type="caution">
    <text evidence="2">The sequence shown here is derived from an EMBL/GenBank/DDBJ whole genome shotgun (WGS) entry which is preliminary data.</text>
</comment>
<dbReference type="SUPFAM" id="SSF53474">
    <property type="entry name" value="alpha/beta-Hydrolases"/>
    <property type="match status" value="1"/>
</dbReference>